<dbReference type="SUPFAM" id="SSF46689">
    <property type="entry name" value="Homeodomain-like"/>
    <property type="match status" value="1"/>
</dbReference>
<feature type="domain" description="HTH tetR-type" evidence="6">
    <location>
        <begin position="4"/>
        <end position="64"/>
    </location>
</feature>
<keyword evidence="2" id="KW-0805">Transcription regulation</keyword>
<dbReference type="RefSeq" id="WP_377253054.1">
    <property type="nucleotide sequence ID" value="NZ_JBHLUH010000039.1"/>
</dbReference>
<dbReference type="InterPro" id="IPR041490">
    <property type="entry name" value="KstR2_TetR_C"/>
</dbReference>
<dbReference type="EMBL" id="JBHLUH010000039">
    <property type="protein sequence ID" value="MFC0529975.1"/>
    <property type="molecule type" value="Genomic_DNA"/>
</dbReference>
<dbReference type="PRINTS" id="PR00455">
    <property type="entry name" value="HTHTETR"/>
</dbReference>
<dbReference type="InterPro" id="IPR001647">
    <property type="entry name" value="HTH_TetR"/>
</dbReference>
<dbReference type="InterPro" id="IPR050109">
    <property type="entry name" value="HTH-type_TetR-like_transc_reg"/>
</dbReference>
<dbReference type="Pfam" id="PF17932">
    <property type="entry name" value="TetR_C_24"/>
    <property type="match status" value="1"/>
</dbReference>
<dbReference type="SUPFAM" id="SSF48498">
    <property type="entry name" value="Tetracyclin repressor-like, C-terminal domain"/>
    <property type="match status" value="1"/>
</dbReference>
<dbReference type="Proteomes" id="UP001589867">
    <property type="component" value="Unassembled WGS sequence"/>
</dbReference>
<dbReference type="InterPro" id="IPR036271">
    <property type="entry name" value="Tet_transcr_reg_TetR-rel_C_sf"/>
</dbReference>
<dbReference type="InterPro" id="IPR009057">
    <property type="entry name" value="Homeodomain-like_sf"/>
</dbReference>
<proteinExistence type="predicted"/>
<sequence>MPRPSRRAEVRTTAARLIRERGYDAATMDLLADEVGLNKGTLYHYYPSKSAILYDLLSEQVDATLALVKQVPRTGSATDRMRALIRLQVELVATKQDELVVFFQELPWIDQHLEEEQASDLRRRIDRYERFTRQLLSTGVRAGEFREMNLNMIMYSIIGILAYVPNWFRGTARKAQESLVDELSDFVISGILRR</sequence>
<evidence type="ECO:0000256" key="5">
    <source>
        <dbReference type="PROSITE-ProRule" id="PRU00335"/>
    </source>
</evidence>
<evidence type="ECO:0000256" key="3">
    <source>
        <dbReference type="ARBA" id="ARBA00023125"/>
    </source>
</evidence>
<keyword evidence="4" id="KW-0804">Transcription</keyword>
<feature type="DNA-binding region" description="H-T-H motif" evidence="5">
    <location>
        <begin position="27"/>
        <end position="46"/>
    </location>
</feature>
<comment type="caution">
    <text evidence="7">The sequence shown here is derived from an EMBL/GenBank/DDBJ whole genome shotgun (WGS) entry which is preliminary data.</text>
</comment>
<evidence type="ECO:0000256" key="4">
    <source>
        <dbReference type="ARBA" id="ARBA00023163"/>
    </source>
</evidence>
<keyword evidence="3 5" id="KW-0238">DNA-binding</keyword>
<dbReference type="PANTHER" id="PTHR30055">
    <property type="entry name" value="HTH-TYPE TRANSCRIPTIONAL REGULATOR RUTR"/>
    <property type="match status" value="1"/>
</dbReference>
<name>A0ABV6M5K0_9ACTN</name>
<dbReference type="Gene3D" id="1.10.357.10">
    <property type="entry name" value="Tetracycline Repressor, domain 2"/>
    <property type="match status" value="1"/>
</dbReference>
<evidence type="ECO:0000256" key="2">
    <source>
        <dbReference type="ARBA" id="ARBA00023015"/>
    </source>
</evidence>
<evidence type="ECO:0000259" key="6">
    <source>
        <dbReference type="PROSITE" id="PS50977"/>
    </source>
</evidence>
<dbReference type="Pfam" id="PF00440">
    <property type="entry name" value="TetR_N"/>
    <property type="match status" value="1"/>
</dbReference>
<dbReference type="Gene3D" id="1.10.10.60">
    <property type="entry name" value="Homeodomain-like"/>
    <property type="match status" value="1"/>
</dbReference>
<evidence type="ECO:0000256" key="1">
    <source>
        <dbReference type="ARBA" id="ARBA00022491"/>
    </source>
</evidence>
<protein>
    <submittedName>
        <fullName evidence="7">TetR/AcrR family transcriptional regulator</fullName>
    </submittedName>
</protein>
<evidence type="ECO:0000313" key="8">
    <source>
        <dbReference type="Proteomes" id="UP001589867"/>
    </source>
</evidence>
<accession>A0ABV6M5K0</accession>
<evidence type="ECO:0000313" key="7">
    <source>
        <dbReference type="EMBL" id="MFC0529975.1"/>
    </source>
</evidence>
<dbReference type="PANTHER" id="PTHR30055:SF175">
    <property type="entry name" value="HTH-TYPE TRANSCRIPTIONAL REPRESSOR KSTR2"/>
    <property type="match status" value="1"/>
</dbReference>
<organism evidence="7 8">
    <name type="scientific">Phytohabitans kaempferiae</name>
    <dbReference type="NCBI Taxonomy" id="1620943"/>
    <lineage>
        <taxon>Bacteria</taxon>
        <taxon>Bacillati</taxon>
        <taxon>Actinomycetota</taxon>
        <taxon>Actinomycetes</taxon>
        <taxon>Micromonosporales</taxon>
        <taxon>Micromonosporaceae</taxon>
    </lineage>
</organism>
<reference evidence="7 8" key="1">
    <citation type="submission" date="2024-09" db="EMBL/GenBank/DDBJ databases">
        <authorList>
            <person name="Sun Q."/>
            <person name="Mori K."/>
        </authorList>
    </citation>
    <scope>NUCLEOTIDE SEQUENCE [LARGE SCALE GENOMIC DNA]</scope>
    <source>
        <strain evidence="7 8">TBRC 3947</strain>
    </source>
</reference>
<dbReference type="PROSITE" id="PS50977">
    <property type="entry name" value="HTH_TETR_2"/>
    <property type="match status" value="1"/>
</dbReference>
<keyword evidence="8" id="KW-1185">Reference proteome</keyword>
<gene>
    <name evidence="7" type="ORF">ACFFIA_20135</name>
</gene>
<keyword evidence="1" id="KW-0678">Repressor</keyword>